<evidence type="ECO:0000313" key="3">
    <source>
        <dbReference type="Proteomes" id="UP000004358"/>
    </source>
</evidence>
<dbReference type="Proteomes" id="UP000004358">
    <property type="component" value="Unassembled WGS sequence"/>
</dbReference>
<protein>
    <submittedName>
        <fullName evidence="2">Uncharacterized protein</fullName>
    </submittedName>
</protein>
<evidence type="ECO:0000256" key="1">
    <source>
        <dbReference type="SAM" id="MobiDB-lite"/>
    </source>
</evidence>
<dbReference type="EMBL" id="AANZ01000012">
    <property type="protein sequence ID" value="EAQ79797.1"/>
    <property type="molecule type" value="Genomic_DNA"/>
</dbReference>
<name>A3ZU66_9BACT</name>
<evidence type="ECO:0000313" key="2">
    <source>
        <dbReference type="EMBL" id="EAQ79797.1"/>
    </source>
</evidence>
<proteinExistence type="predicted"/>
<dbReference type="HOGENOM" id="CLU_2582689_0_0_0"/>
<dbReference type="AlphaFoldDB" id="A3ZU66"/>
<organism evidence="2 3">
    <name type="scientific">Blastopirellula marina DSM 3645</name>
    <dbReference type="NCBI Taxonomy" id="314230"/>
    <lineage>
        <taxon>Bacteria</taxon>
        <taxon>Pseudomonadati</taxon>
        <taxon>Planctomycetota</taxon>
        <taxon>Planctomycetia</taxon>
        <taxon>Pirellulales</taxon>
        <taxon>Pirellulaceae</taxon>
        <taxon>Blastopirellula</taxon>
    </lineage>
</organism>
<comment type="caution">
    <text evidence="2">The sequence shown here is derived from an EMBL/GenBank/DDBJ whole genome shotgun (WGS) entry which is preliminary data.</text>
</comment>
<gene>
    <name evidence="2" type="ORF">DSM3645_21694</name>
</gene>
<feature type="compositionally biased region" description="Basic and acidic residues" evidence="1">
    <location>
        <begin position="47"/>
        <end position="57"/>
    </location>
</feature>
<feature type="region of interest" description="Disordered" evidence="1">
    <location>
        <begin position="40"/>
        <end position="62"/>
    </location>
</feature>
<reference evidence="2 3" key="1">
    <citation type="submission" date="2006-02" db="EMBL/GenBank/DDBJ databases">
        <authorList>
            <person name="Amann R."/>
            <person name="Ferriera S."/>
            <person name="Johnson J."/>
            <person name="Kravitz S."/>
            <person name="Halpern A."/>
            <person name="Remington K."/>
            <person name="Beeson K."/>
            <person name="Tran B."/>
            <person name="Rogers Y.-H."/>
            <person name="Friedman R."/>
            <person name="Venter J.C."/>
        </authorList>
    </citation>
    <scope>NUCLEOTIDE SEQUENCE [LARGE SCALE GENOMIC DNA]</scope>
    <source>
        <strain evidence="2 3">DSM 3645</strain>
    </source>
</reference>
<feature type="region of interest" description="Disordered" evidence="1">
    <location>
        <begin position="1"/>
        <end position="23"/>
    </location>
</feature>
<sequence>MTATCYKKNDPVRSTRPLRKKTRGGPVHIVKLVTKYRRRQVVGKTSPRREPMEEGRRSQRGSKWPAAIHRLALLAGVCAV</sequence>
<accession>A3ZU66</accession>